<protein>
    <submittedName>
        <fullName evidence="2">Uncharacterized protein</fullName>
    </submittedName>
</protein>
<proteinExistence type="predicted"/>
<name>A0ABQ7AB44_BRACR</name>
<gene>
    <name evidence="2" type="ORF">DY000_02057227</name>
</gene>
<comment type="caution">
    <text evidence="2">The sequence shown here is derived from an EMBL/GenBank/DDBJ whole genome shotgun (WGS) entry which is preliminary data.</text>
</comment>
<accession>A0ABQ7AB44</accession>
<evidence type="ECO:0000313" key="2">
    <source>
        <dbReference type="EMBL" id="KAF3494893.1"/>
    </source>
</evidence>
<organism evidence="2 3">
    <name type="scientific">Brassica cretica</name>
    <name type="common">Mustard</name>
    <dbReference type="NCBI Taxonomy" id="69181"/>
    <lineage>
        <taxon>Eukaryota</taxon>
        <taxon>Viridiplantae</taxon>
        <taxon>Streptophyta</taxon>
        <taxon>Embryophyta</taxon>
        <taxon>Tracheophyta</taxon>
        <taxon>Spermatophyta</taxon>
        <taxon>Magnoliopsida</taxon>
        <taxon>eudicotyledons</taxon>
        <taxon>Gunneridae</taxon>
        <taxon>Pentapetalae</taxon>
        <taxon>rosids</taxon>
        <taxon>malvids</taxon>
        <taxon>Brassicales</taxon>
        <taxon>Brassicaceae</taxon>
        <taxon>Brassiceae</taxon>
        <taxon>Brassica</taxon>
    </lineage>
</organism>
<sequence length="76" mass="8585">MLVSSRFRTGSGTTSKTTNRSPGDPHLFPSLPSPLTLNRLLPPDFVQSGKNKTPQKMRYLDSFPFPYYIVLRDIEA</sequence>
<dbReference type="Proteomes" id="UP000266723">
    <property type="component" value="Unassembled WGS sequence"/>
</dbReference>
<keyword evidence="3" id="KW-1185">Reference proteome</keyword>
<evidence type="ECO:0000256" key="1">
    <source>
        <dbReference type="SAM" id="MobiDB-lite"/>
    </source>
</evidence>
<feature type="region of interest" description="Disordered" evidence="1">
    <location>
        <begin position="1"/>
        <end position="33"/>
    </location>
</feature>
<dbReference type="EMBL" id="QGKV02002055">
    <property type="protein sequence ID" value="KAF3494893.1"/>
    <property type="molecule type" value="Genomic_DNA"/>
</dbReference>
<feature type="compositionally biased region" description="Low complexity" evidence="1">
    <location>
        <begin position="1"/>
        <end position="21"/>
    </location>
</feature>
<reference evidence="2 3" key="1">
    <citation type="journal article" date="2020" name="BMC Genomics">
        <title>Intraspecific diversification of the crop wild relative Brassica cretica Lam. using demographic model selection.</title>
        <authorList>
            <person name="Kioukis A."/>
            <person name="Michalopoulou V.A."/>
            <person name="Briers L."/>
            <person name="Pirintsos S."/>
            <person name="Studholme D.J."/>
            <person name="Pavlidis P."/>
            <person name="Sarris P.F."/>
        </authorList>
    </citation>
    <scope>NUCLEOTIDE SEQUENCE [LARGE SCALE GENOMIC DNA]</scope>
    <source>
        <strain evidence="3">cv. PFS-1207/04</strain>
    </source>
</reference>
<evidence type="ECO:0000313" key="3">
    <source>
        <dbReference type="Proteomes" id="UP000266723"/>
    </source>
</evidence>